<name>A0A4R3P551_9VIBR</name>
<evidence type="ECO:0008006" key="6">
    <source>
        <dbReference type="Google" id="ProtNLM"/>
    </source>
</evidence>
<evidence type="ECO:0000256" key="1">
    <source>
        <dbReference type="SAM" id="Phobius"/>
    </source>
</evidence>
<dbReference type="RefSeq" id="WP_048658843.1">
    <property type="nucleotide sequence ID" value="NZ_CAWMAN010000028.1"/>
</dbReference>
<dbReference type="EMBL" id="CCJX01000033">
    <property type="protein sequence ID" value="CDT01952.1"/>
    <property type="molecule type" value="Genomic_DNA"/>
</dbReference>
<sequence>MNKSFPYLKFSFFILGYTVVSFALYEVVGDTYKFWTSGIEKQAKVIQLDHINVHMRGLKTYYYLLDIEGERSVHKFNFELIEKRYYNVLSINDGEKIILGNKNSSLLDVYSSLFGTLPAYMSIAVLFYLLYGALKSHLTRPRNPYD</sequence>
<evidence type="ECO:0000313" key="3">
    <source>
        <dbReference type="EMBL" id="CDT10538.1"/>
    </source>
</evidence>
<keyword evidence="1" id="KW-0812">Transmembrane</keyword>
<keyword evidence="1" id="KW-0472">Membrane</keyword>
<evidence type="ECO:0000313" key="4">
    <source>
        <dbReference type="Proteomes" id="UP000049077"/>
    </source>
</evidence>
<accession>A0A4R3P551</accession>
<protein>
    <recommendedName>
        <fullName evidence="6">DUF3592 domain-containing protein</fullName>
    </recommendedName>
</protein>
<dbReference type="Proteomes" id="UP000049077">
    <property type="component" value="Unassembled WGS sequence"/>
</dbReference>
<gene>
    <name evidence="2" type="ORF">VCR4J5_1280029</name>
    <name evidence="3" type="ORF">VCR5J5_1450025</name>
</gene>
<reference evidence="3 4" key="2">
    <citation type="submission" date="2014-06" db="EMBL/GenBank/DDBJ databases">
        <authorList>
            <person name="Le Roux F."/>
        </authorList>
    </citation>
    <scope>NUCLEOTIDE SEQUENCE</scope>
    <source>
        <strain evidence="2 4">J5-4</strain>
        <strain evidence="3">J5-5</strain>
    </source>
</reference>
<evidence type="ECO:0000313" key="2">
    <source>
        <dbReference type="EMBL" id="CDT01952.1"/>
    </source>
</evidence>
<reference evidence="5" key="1">
    <citation type="submission" date="2014-06" db="EMBL/GenBank/DDBJ databases">
        <authorList>
            <person name="Le Roux Frederique"/>
        </authorList>
    </citation>
    <scope>NUCLEOTIDE SEQUENCE [LARGE SCALE GENOMIC DNA]</scope>
    <source>
        <strain evidence="5">J5-5</strain>
    </source>
</reference>
<keyword evidence="1" id="KW-1133">Transmembrane helix</keyword>
<dbReference type="Proteomes" id="UP000049495">
    <property type="component" value="Unassembled WGS sequence"/>
</dbReference>
<comment type="caution">
    <text evidence="3">The sequence shown here is derived from an EMBL/GenBank/DDBJ whole genome shotgun (WGS) entry which is preliminary data.</text>
</comment>
<keyword evidence="4" id="KW-1185">Reference proteome</keyword>
<dbReference type="EMBL" id="CCJV01000052">
    <property type="protein sequence ID" value="CDT10538.1"/>
    <property type="molecule type" value="Genomic_DNA"/>
</dbReference>
<proteinExistence type="predicted"/>
<feature type="transmembrane region" description="Helical" evidence="1">
    <location>
        <begin position="109"/>
        <end position="131"/>
    </location>
</feature>
<dbReference type="OrthoDB" id="7065203at2"/>
<feature type="transmembrane region" description="Helical" evidence="1">
    <location>
        <begin position="7"/>
        <end position="25"/>
    </location>
</feature>
<evidence type="ECO:0000313" key="5">
    <source>
        <dbReference type="Proteomes" id="UP000049495"/>
    </source>
</evidence>
<dbReference type="AlphaFoldDB" id="A0A4R3P551"/>
<organism evidence="3 5">
    <name type="scientific">Vibrio crassostreae</name>
    <dbReference type="NCBI Taxonomy" id="246167"/>
    <lineage>
        <taxon>Bacteria</taxon>
        <taxon>Pseudomonadati</taxon>
        <taxon>Pseudomonadota</taxon>
        <taxon>Gammaproteobacteria</taxon>
        <taxon>Vibrionales</taxon>
        <taxon>Vibrionaceae</taxon>
        <taxon>Vibrio</taxon>
    </lineage>
</organism>